<dbReference type="NCBIfam" id="TIGR01549">
    <property type="entry name" value="HAD-SF-IA-v1"/>
    <property type="match status" value="1"/>
</dbReference>
<comment type="caution">
    <text evidence="3">The sequence shown here is derived from an EMBL/GenBank/DDBJ whole genome shotgun (WGS) entry which is preliminary data.</text>
</comment>
<sequence length="223" mass="26497">MKKLKMMKNKKNTVISFDMDGTLTDKRFVDIIWEVGLPRLYSEKYGVGLDDAVSLFKREYDRIGNGDIRWYDINYWLDRFKLGIEPKKLFGMYKDVIKIFPDALEVLEELKDKYTLVLSTNATIEFVDAQLEDVKDLFDYIFSSTSHFKMVKKNPEFYLNVLKKISTKPDNFYHVGDNYLFDYKTPKILGIKAFLLDRDDKYDFIEDNIKVKSLKEFSKRLIF</sequence>
<dbReference type="AlphaFoldDB" id="A0A520KT32"/>
<dbReference type="InterPro" id="IPR006439">
    <property type="entry name" value="HAD-SF_hydro_IA"/>
</dbReference>
<dbReference type="Pfam" id="PF00702">
    <property type="entry name" value="Hydrolase"/>
    <property type="match status" value="1"/>
</dbReference>
<accession>A0A520KT32</accession>
<dbReference type="SFLD" id="SFLDS00003">
    <property type="entry name" value="Haloacid_Dehalogenase"/>
    <property type="match status" value="1"/>
</dbReference>
<dbReference type="InterPro" id="IPR036412">
    <property type="entry name" value="HAD-like_sf"/>
</dbReference>
<dbReference type="SUPFAM" id="SSF56784">
    <property type="entry name" value="HAD-like"/>
    <property type="match status" value="1"/>
</dbReference>
<gene>
    <name evidence="3" type="ORF">EF806_04370</name>
</gene>
<evidence type="ECO:0000313" key="4">
    <source>
        <dbReference type="Proteomes" id="UP000317158"/>
    </source>
</evidence>
<evidence type="ECO:0000256" key="2">
    <source>
        <dbReference type="ARBA" id="ARBA00022801"/>
    </source>
</evidence>
<name>A0A520KT32_METT2</name>
<keyword evidence="2 3" id="KW-0378">Hydrolase</keyword>
<comment type="similarity">
    <text evidence="1">Belongs to the HAD-like hydrolase superfamily.</text>
</comment>
<dbReference type="SFLD" id="SFLDG01129">
    <property type="entry name" value="C1.5:_HAD__Beta-PGM__Phosphata"/>
    <property type="match status" value="1"/>
</dbReference>
<reference evidence="3 4" key="1">
    <citation type="journal article" date="2019" name="Nat. Microbiol.">
        <title>Wide diversity of methane and short-chain alkane metabolisms in uncultured archaea.</title>
        <authorList>
            <person name="Borrel G."/>
            <person name="Adam P.S."/>
            <person name="McKay L.J."/>
            <person name="Chen L.X."/>
            <person name="Sierra-Garcia I.N."/>
            <person name="Sieber C.M."/>
            <person name="Letourneur Q."/>
            <person name="Ghozlane A."/>
            <person name="Andersen G.L."/>
            <person name="Li W.J."/>
            <person name="Hallam S.J."/>
            <person name="Muyzer G."/>
            <person name="de Oliveira V.M."/>
            <person name="Inskeep W.P."/>
            <person name="Banfield J.F."/>
            <person name="Gribaldo S."/>
        </authorList>
    </citation>
    <scope>NUCLEOTIDE SEQUENCE [LARGE SCALE GENOMIC DNA]</scope>
    <source>
        <strain evidence="3">NM1a</strain>
    </source>
</reference>
<dbReference type="PANTHER" id="PTHR43316">
    <property type="entry name" value="HYDROLASE, HALOACID DELAHOGENASE-RELATED"/>
    <property type="match status" value="1"/>
</dbReference>
<dbReference type="Gene3D" id="3.40.50.1000">
    <property type="entry name" value="HAD superfamily/HAD-like"/>
    <property type="match status" value="1"/>
</dbReference>
<dbReference type="PANTHER" id="PTHR43316:SF8">
    <property type="entry name" value="HAD FAMILY HYDROLASE"/>
    <property type="match status" value="1"/>
</dbReference>
<dbReference type="Proteomes" id="UP000317158">
    <property type="component" value="Unassembled WGS sequence"/>
</dbReference>
<proteinExistence type="inferred from homology"/>
<dbReference type="InterPro" id="IPR051540">
    <property type="entry name" value="S-2-haloacid_dehalogenase"/>
</dbReference>
<evidence type="ECO:0000313" key="3">
    <source>
        <dbReference type="EMBL" id="RZN64578.1"/>
    </source>
</evidence>
<dbReference type="GO" id="GO:0016787">
    <property type="term" value="F:hydrolase activity"/>
    <property type="evidence" value="ECO:0007669"/>
    <property type="project" value="UniProtKB-KW"/>
</dbReference>
<dbReference type="EMBL" id="RXIF01000006">
    <property type="protein sequence ID" value="RZN64578.1"/>
    <property type="molecule type" value="Genomic_DNA"/>
</dbReference>
<organism evidence="3 4">
    <name type="scientific">Methanoliparum thermophilum</name>
    <dbReference type="NCBI Taxonomy" id="2491083"/>
    <lineage>
        <taxon>Archaea</taxon>
        <taxon>Methanobacteriati</taxon>
        <taxon>Methanobacteriota</taxon>
        <taxon>Candidatus Methanoliparia</taxon>
        <taxon>Candidatus Methanoliparales</taxon>
        <taxon>Candidatus Methanoliparaceae</taxon>
        <taxon>Candidatus Methanoliparum</taxon>
    </lineage>
</organism>
<evidence type="ECO:0000256" key="1">
    <source>
        <dbReference type="ARBA" id="ARBA00007958"/>
    </source>
</evidence>
<dbReference type="InterPro" id="IPR023214">
    <property type="entry name" value="HAD_sf"/>
</dbReference>
<protein>
    <submittedName>
        <fullName evidence="3">HAD family hydrolase</fullName>
    </submittedName>
</protein>